<dbReference type="Proteomes" id="UP000281094">
    <property type="component" value="Unassembled WGS sequence"/>
</dbReference>
<evidence type="ECO:0000313" key="2">
    <source>
        <dbReference type="EMBL" id="RLQ87620.1"/>
    </source>
</evidence>
<protein>
    <submittedName>
        <fullName evidence="2">Hemerythrin domain-containing protein</fullName>
    </submittedName>
</protein>
<proteinExistence type="predicted"/>
<dbReference type="PANTHER" id="PTHR35585:SF1">
    <property type="entry name" value="HHE DOMAIN PROTEIN (AFU_ORTHOLOGUE AFUA_4G00730)"/>
    <property type="match status" value="1"/>
</dbReference>
<dbReference type="AlphaFoldDB" id="A0A3L7JAW7"/>
<comment type="caution">
    <text evidence="2">The sequence shown here is derived from an EMBL/GenBank/DDBJ whole genome shotgun (WGS) entry which is preliminary data.</text>
</comment>
<reference evidence="2 3" key="1">
    <citation type="submission" date="2018-10" db="EMBL/GenBank/DDBJ databases">
        <title>Notoacmeibacter sp. M2BS9Y-3-1, whole genome shotgun sequence.</title>
        <authorList>
            <person name="Tuo L."/>
        </authorList>
    </citation>
    <scope>NUCLEOTIDE SEQUENCE [LARGE SCALE GENOMIC DNA]</scope>
    <source>
        <strain evidence="2 3">M2BS9Y-3-1</strain>
    </source>
</reference>
<evidence type="ECO:0000313" key="3">
    <source>
        <dbReference type="Proteomes" id="UP000281094"/>
    </source>
</evidence>
<dbReference type="RefSeq" id="WP_121644589.1">
    <property type="nucleotide sequence ID" value="NZ_RCWN01000001.1"/>
</dbReference>
<dbReference type="PANTHER" id="PTHR35585">
    <property type="entry name" value="HHE DOMAIN PROTEIN (AFU_ORTHOLOGUE AFUA_4G00730)"/>
    <property type="match status" value="1"/>
</dbReference>
<keyword evidence="3" id="KW-1185">Reference proteome</keyword>
<sequence>MTTIYEAIKSDHDNHRALLETIGDTQGDSEKRRTAWEEFYYDVKSHAAAEEETFYSQLMSDPDGQDDARHSVSEHKELDDMMEELNQMDMSSPGWLTKFKQMRHDYEHHIDEEEEDIFAKAKEVFSEKEAREFAPQFEKRKKAEMKLVDQKAEESLEE</sequence>
<organism evidence="2 3">
    <name type="scientific">Notoacmeibacter ruber</name>
    <dbReference type="NCBI Taxonomy" id="2670375"/>
    <lineage>
        <taxon>Bacteria</taxon>
        <taxon>Pseudomonadati</taxon>
        <taxon>Pseudomonadota</taxon>
        <taxon>Alphaproteobacteria</taxon>
        <taxon>Hyphomicrobiales</taxon>
        <taxon>Notoacmeibacteraceae</taxon>
        <taxon>Notoacmeibacter</taxon>
    </lineage>
</organism>
<dbReference type="EMBL" id="RCWN01000001">
    <property type="protein sequence ID" value="RLQ87620.1"/>
    <property type="molecule type" value="Genomic_DNA"/>
</dbReference>
<dbReference type="Pfam" id="PF01814">
    <property type="entry name" value="Hemerythrin"/>
    <property type="match status" value="1"/>
</dbReference>
<dbReference type="InterPro" id="IPR012312">
    <property type="entry name" value="Hemerythrin-like"/>
</dbReference>
<accession>A0A3L7JAW7</accession>
<feature type="domain" description="Hemerythrin-like" evidence="1">
    <location>
        <begin position="3"/>
        <end position="121"/>
    </location>
</feature>
<dbReference type="Gene3D" id="1.20.120.520">
    <property type="entry name" value="nmb1532 protein domain like"/>
    <property type="match status" value="1"/>
</dbReference>
<gene>
    <name evidence="2" type="ORF">D8780_04775</name>
</gene>
<name>A0A3L7JAW7_9HYPH</name>
<evidence type="ECO:0000259" key="1">
    <source>
        <dbReference type="Pfam" id="PF01814"/>
    </source>
</evidence>